<dbReference type="SUPFAM" id="SSF57586">
    <property type="entry name" value="TNF receptor-like"/>
    <property type="match status" value="1"/>
</dbReference>
<dbReference type="InterPro" id="IPR050727">
    <property type="entry name" value="GH43_arabinanases"/>
</dbReference>
<accession>A0A150P4Y6</accession>
<protein>
    <recommendedName>
        <fullName evidence="1">TNFR-Cys domain-containing protein</fullName>
    </recommendedName>
</protein>
<name>A0A150P4Y6_SORCE</name>
<proteinExistence type="predicted"/>
<dbReference type="Proteomes" id="UP000075420">
    <property type="component" value="Unassembled WGS sequence"/>
</dbReference>
<dbReference type="PANTHER" id="PTHR43301:SF3">
    <property type="entry name" value="ARABINAN ENDO-1,5-ALPHA-L-ARABINOSIDASE A-RELATED"/>
    <property type="match status" value="1"/>
</dbReference>
<evidence type="ECO:0000313" key="3">
    <source>
        <dbReference type="Proteomes" id="UP000075420"/>
    </source>
</evidence>
<dbReference type="SMART" id="SM01411">
    <property type="entry name" value="Ephrin_rec_like"/>
    <property type="match status" value="2"/>
</dbReference>
<dbReference type="EMBL" id="JELY01003156">
    <property type="protein sequence ID" value="KYF50558.1"/>
    <property type="molecule type" value="Genomic_DNA"/>
</dbReference>
<evidence type="ECO:0000313" key="2">
    <source>
        <dbReference type="EMBL" id="KYF50558.1"/>
    </source>
</evidence>
<dbReference type="Gene3D" id="2.115.10.20">
    <property type="entry name" value="Glycosyl hydrolase domain, family 43"/>
    <property type="match status" value="1"/>
</dbReference>
<dbReference type="Pfam" id="PF00020">
    <property type="entry name" value="TNFR_c6"/>
    <property type="match status" value="2"/>
</dbReference>
<feature type="domain" description="TNFR-Cys" evidence="1">
    <location>
        <begin position="141"/>
        <end position="180"/>
    </location>
</feature>
<feature type="domain" description="TNFR-Cys" evidence="1">
    <location>
        <begin position="42"/>
        <end position="81"/>
    </location>
</feature>
<organism evidence="2 3">
    <name type="scientific">Sorangium cellulosum</name>
    <name type="common">Polyangium cellulosum</name>
    <dbReference type="NCBI Taxonomy" id="56"/>
    <lineage>
        <taxon>Bacteria</taxon>
        <taxon>Pseudomonadati</taxon>
        <taxon>Myxococcota</taxon>
        <taxon>Polyangia</taxon>
        <taxon>Polyangiales</taxon>
        <taxon>Polyangiaceae</taxon>
        <taxon>Sorangium</taxon>
    </lineage>
</organism>
<dbReference type="SUPFAM" id="SSF75005">
    <property type="entry name" value="Arabinanase/levansucrase/invertase"/>
    <property type="match status" value="2"/>
</dbReference>
<dbReference type="InterPro" id="IPR009030">
    <property type="entry name" value="Growth_fac_rcpt_cys_sf"/>
</dbReference>
<gene>
    <name evidence="2" type="ORF">BE08_39865</name>
</gene>
<reference evidence="2 3" key="1">
    <citation type="submission" date="2014-02" db="EMBL/GenBank/DDBJ databases">
        <title>The small core and large imbalanced accessory genome model reveals a collaborative survival strategy of Sorangium cellulosum strains in nature.</title>
        <authorList>
            <person name="Han K."/>
            <person name="Peng R."/>
            <person name="Blom J."/>
            <person name="Li Y.-Z."/>
        </authorList>
    </citation>
    <scope>NUCLEOTIDE SEQUENCE [LARGE SCALE GENOMIC DNA]</scope>
    <source>
        <strain evidence="2 3">So0157-25</strain>
    </source>
</reference>
<dbReference type="AlphaFoldDB" id="A0A150P4Y6"/>
<dbReference type="SMART" id="SM00208">
    <property type="entry name" value="TNFR"/>
    <property type="match status" value="3"/>
</dbReference>
<dbReference type="InterPro" id="IPR023296">
    <property type="entry name" value="Glyco_hydro_beta-prop_sf"/>
</dbReference>
<dbReference type="SUPFAM" id="SSF57184">
    <property type="entry name" value="Growth factor receptor domain"/>
    <property type="match status" value="1"/>
</dbReference>
<dbReference type="CDD" id="cd08983">
    <property type="entry name" value="GH43_Bt3655-like"/>
    <property type="match status" value="1"/>
</dbReference>
<evidence type="ECO:0000259" key="1">
    <source>
        <dbReference type="SMART" id="SM00208"/>
    </source>
</evidence>
<dbReference type="PROSITE" id="PS51257">
    <property type="entry name" value="PROKAR_LIPOPROTEIN"/>
    <property type="match status" value="1"/>
</dbReference>
<comment type="caution">
    <text evidence="2">The sequence shown here is derived from an EMBL/GenBank/DDBJ whole genome shotgun (WGS) entry which is preliminary data.</text>
</comment>
<dbReference type="InterPro" id="IPR001368">
    <property type="entry name" value="TNFR/NGFR_Cys_rich_reg"/>
</dbReference>
<dbReference type="PANTHER" id="PTHR43301">
    <property type="entry name" value="ARABINAN ENDO-1,5-ALPHA-L-ARABINOSIDASE"/>
    <property type="match status" value="1"/>
</dbReference>
<feature type="domain" description="TNFR-Cys" evidence="1">
    <location>
        <begin position="84"/>
        <end position="122"/>
    </location>
</feature>
<dbReference type="CDD" id="cd00185">
    <property type="entry name" value="TNFRSF"/>
    <property type="match status" value="2"/>
</dbReference>
<sequence>MARLKSSSKARLLVALSWISGCSDPVATTGGDAGPGAEPPACSEGTWDHDGDSETSCVAWTTCTAGTFASAEGSPTADRRCTACPEDTFSDTVNAPSCAMHTPCAPGTRQTAPGTSATPARCDACSPGTYCAGGAAALVECADGTWDDDADPATTCVAWTDCVPGEFVGAEGSSATDRGCLKCTNGEHTATMNATGCSPGAWVLSYFGPQQDVRSDSLHLAYSTDGLRWSTLADGQPVYRLTGMGTNHIRDPFLFRKNDGTYVYIATDWTLAENDANYWNRPSSKIFVADSTDLITFTNPRLITLTNLPGPGSTAMHAWAPEAYYDPDRKLYAIIWSGNDTTGANRIYVSYTEDFVTIVNPTPDVLFDPGYSVIDATITQWNGRNYLFFKDETDSSGSALTGSGKDIQIARSPTLALDPGTFTRWSPDYITRGSAQSRRRATEGPFVIKDPRQSRWYLFADYYLNGGVFGCWSTTDLDAAPGSWTELPSSEYSFPSGVRHASAVRVTQAELDAIMAHY</sequence>
<dbReference type="Gene3D" id="2.10.50.10">
    <property type="entry name" value="Tumor Necrosis Factor Receptor, subunit A, domain 2"/>
    <property type="match status" value="2"/>
</dbReference>